<sequence length="151" mass="16677">MNLVIDYDKFFEVNKQTWNSKTPVHAGSMFYDGDAFAKAALSGVKGARNSLNSYELNAFPNVKGKSLLHLQYHFGQDSLSWAAGGAEVTGVDIIDVAINKENELSASLNIPADFVCCNVLETLQNVLEQFDIIFTSYGVIGWLPDLKPRQK</sequence>
<dbReference type="SUPFAM" id="SSF53335">
    <property type="entry name" value="S-adenosyl-L-methionine-dependent methyltransferases"/>
    <property type="match status" value="1"/>
</dbReference>
<dbReference type="InterPro" id="IPR029063">
    <property type="entry name" value="SAM-dependent_MTases_sf"/>
</dbReference>
<accession>A0A1W6MIU6</accession>
<dbReference type="OrthoDB" id="8385759at2"/>
<dbReference type="Gene3D" id="3.40.50.150">
    <property type="entry name" value="Vaccinia Virus protein VP39"/>
    <property type="match status" value="1"/>
</dbReference>
<dbReference type="CDD" id="cd02440">
    <property type="entry name" value="AdoMet_MTases"/>
    <property type="match status" value="1"/>
</dbReference>
<organism evidence="1 2">
    <name type="scientific">Nonlabens spongiae</name>
    <dbReference type="NCBI Taxonomy" id="331648"/>
    <lineage>
        <taxon>Bacteria</taxon>
        <taxon>Pseudomonadati</taxon>
        <taxon>Bacteroidota</taxon>
        <taxon>Flavobacteriia</taxon>
        <taxon>Flavobacteriales</taxon>
        <taxon>Flavobacteriaceae</taxon>
        <taxon>Nonlabens</taxon>
    </lineage>
</organism>
<dbReference type="STRING" id="331648.BST97_05800"/>
<dbReference type="Proteomes" id="UP000193431">
    <property type="component" value="Chromosome"/>
</dbReference>
<reference evidence="1 2" key="1">
    <citation type="submission" date="2016-11" db="EMBL/GenBank/DDBJ databases">
        <title>Trade-off between light-utilization and light-protection in marine flavobacteria.</title>
        <authorList>
            <person name="Kumagai Y."/>
        </authorList>
    </citation>
    <scope>NUCLEOTIDE SEQUENCE [LARGE SCALE GENOMIC DNA]</scope>
    <source>
        <strain evidence="1 2">JCM 13191</strain>
    </source>
</reference>
<proteinExistence type="predicted"/>
<dbReference type="RefSeq" id="WP_085766340.1">
    <property type="nucleotide sequence ID" value="NZ_CP019344.1"/>
</dbReference>
<dbReference type="EMBL" id="CP019344">
    <property type="protein sequence ID" value="ARN77538.1"/>
    <property type="molecule type" value="Genomic_DNA"/>
</dbReference>
<keyword evidence="2" id="KW-1185">Reference proteome</keyword>
<evidence type="ECO:0000313" key="2">
    <source>
        <dbReference type="Proteomes" id="UP000193431"/>
    </source>
</evidence>
<protein>
    <recommendedName>
        <fullName evidence="3">SAM-dependent methyltransferase</fullName>
    </recommendedName>
</protein>
<gene>
    <name evidence="1" type="ORF">BST97_05800</name>
</gene>
<evidence type="ECO:0000313" key="1">
    <source>
        <dbReference type="EMBL" id="ARN77538.1"/>
    </source>
</evidence>
<evidence type="ECO:0008006" key="3">
    <source>
        <dbReference type="Google" id="ProtNLM"/>
    </source>
</evidence>
<name>A0A1W6MIU6_9FLAO</name>
<dbReference type="AlphaFoldDB" id="A0A1W6MIU6"/>